<dbReference type="Gene3D" id="1.10.10.10">
    <property type="entry name" value="Winged helix-like DNA-binding domain superfamily/Winged helix DNA-binding domain"/>
    <property type="match status" value="1"/>
</dbReference>
<dbReference type="PANTHER" id="PTHR30579:SF2">
    <property type="entry name" value="HTH-TYPE TRANSCRIPTIONAL REGULATOR ARGP"/>
    <property type="match status" value="1"/>
</dbReference>
<name>A0ABX2PM11_9RHOB</name>
<keyword evidence="2" id="KW-0805">Transcription regulation</keyword>
<dbReference type="InterPro" id="IPR000847">
    <property type="entry name" value="LysR_HTH_N"/>
</dbReference>
<keyword evidence="7" id="KW-1185">Reference proteome</keyword>
<evidence type="ECO:0000313" key="7">
    <source>
        <dbReference type="Proteomes" id="UP000630805"/>
    </source>
</evidence>
<dbReference type="Pfam" id="PF03466">
    <property type="entry name" value="LysR_substrate"/>
    <property type="match status" value="1"/>
</dbReference>
<reference evidence="6 7" key="1">
    <citation type="submission" date="2020-06" db="EMBL/GenBank/DDBJ databases">
        <authorList>
            <person name="Cao W.R."/>
        </authorList>
    </citation>
    <scope>NUCLEOTIDE SEQUENCE [LARGE SCALE GENOMIC DNA]</scope>
    <source>
        <strain evidence="6 7">B1Z28</strain>
    </source>
</reference>
<dbReference type="NCBIfam" id="NF002964">
    <property type="entry name" value="PRK03635.1"/>
    <property type="match status" value="1"/>
</dbReference>
<dbReference type="InterPro" id="IPR036390">
    <property type="entry name" value="WH_DNA-bd_sf"/>
</dbReference>
<dbReference type="InterPro" id="IPR005119">
    <property type="entry name" value="LysR_subst-bd"/>
</dbReference>
<evidence type="ECO:0000256" key="2">
    <source>
        <dbReference type="ARBA" id="ARBA00023015"/>
    </source>
</evidence>
<accession>A0ABX2PM11</accession>
<feature type="domain" description="HTH lysR-type" evidence="5">
    <location>
        <begin position="3"/>
        <end position="59"/>
    </location>
</feature>
<organism evidence="6 7">
    <name type="scientific">Ruegeria haliotis</name>
    <dbReference type="NCBI Taxonomy" id="2747601"/>
    <lineage>
        <taxon>Bacteria</taxon>
        <taxon>Pseudomonadati</taxon>
        <taxon>Pseudomonadota</taxon>
        <taxon>Alphaproteobacteria</taxon>
        <taxon>Rhodobacterales</taxon>
        <taxon>Roseobacteraceae</taxon>
        <taxon>Ruegeria</taxon>
    </lineage>
</organism>
<dbReference type="SUPFAM" id="SSF46785">
    <property type="entry name" value="Winged helix' DNA-binding domain"/>
    <property type="match status" value="1"/>
</dbReference>
<dbReference type="Proteomes" id="UP000630805">
    <property type="component" value="Unassembled WGS sequence"/>
</dbReference>
<evidence type="ECO:0000259" key="5">
    <source>
        <dbReference type="PROSITE" id="PS50931"/>
    </source>
</evidence>
<dbReference type="EMBL" id="JABXWT010000001">
    <property type="protein sequence ID" value="NVO54501.1"/>
    <property type="molecule type" value="Genomic_DNA"/>
</dbReference>
<dbReference type="RefSeq" id="WP_176861491.1">
    <property type="nucleotide sequence ID" value="NZ_JABXWT010000001.1"/>
</dbReference>
<protein>
    <submittedName>
        <fullName evidence="6">LysR family transcriptional regulator ArgP</fullName>
    </submittedName>
</protein>
<dbReference type="InterPro" id="IPR036388">
    <property type="entry name" value="WH-like_DNA-bd_sf"/>
</dbReference>
<dbReference type="InterPro" id="IPR017685">
    <property type="entry name" value="ArgP"/>
</dbReference>
<evidence type="ECO:0000313" key="6">
    <source>
        <dbReference type="EMBL" id="NVO54501.1"/>
    </source>
</evidence>
<dbReference type="InterPro" id="IPR050176">
    <property type="entry name" value="LTTR"/>
</dbReference>
<dbReference type="Pfam" id="PF00126">
    <property type="entry name" value="HTH_1"/>
    <property type="match status" value="1"/>
</dbReference>
<dbReference type="NCBIfam" id="TIGR03298">
    <property type="entry name" value="argP"/>
    <property type="match status" value="1"/>
</dbReference>
<comment type="similarity">
    <text evidence="1">Belongs to the LysR transcriptional regulatory family.</text>
</comment>
<evidence type="ECO:0000256" key="4">
    <source>
        <dbReference type="ARBA" id="ARBA00023163"/>
    </source>
</evidence>
<dbReference type="PANTHER" id="PTHR30579">
    <property type="entry name" value="TRANSCRIPTIONAL REGULATOR"/>
    <property type="match status" value="1"/>
</dbReference>
<keyword evidence="3" id="KW-0238">DNA-binding</keyword>
<dbReference type="PROSITE" id="PS50931">
    <property type="entry name" value="HTH_LYSR"/>
    <property type="match status" value="1"/>
</dbReference>
<sequence>MLLDPHQLSALSAILRHGSFDAAAAELAVTPSAISQRIKALEDRIGASLINRGSPCTGTPAGLRIAQYAEDIGLLEAQLARELTLEQGSGPARVRIAVPADSLATWFIDAMAQVPDMLFDLVVDDQDYSAEWLRRGEVSAAITVGGQTVTGCDAIALGTLRYLPTASPEFTERWFGDGVNAKSLSRAPCLVFNRKDGLQKAWIADMAGSRISPPSHFLPSSQGFVDAAIAGLGWGMNPEGLVREELEDGRLCTIVFNAHLDVALTWQVGRVLAPALAPLTRAVQHAARKVLIPAPSRRIKGKPSE</sequence>
<dbReference type="SUPFAM" id="SSF53850">
    <property type="entry name" value="Periplasmic binding protein-like II"/>
    <property type="match status" value="1"/>
</dbReference>
<evidence type="ECO:0000256" key="1">
    <source>
        <dbReference type="ARBA" id="ARBA00009437"/>
    </source>
</evidence>
<dbReference type="NCBIfam" id="NF009888">
    <property type="entry name" value="PRK13348.1"/>
    <property type="match status" value="1"/>
</dbReference>
<gene>
    <name evidence="6" type="ORF">HW561_01695</name>
</gene>
<evidence type="ECO:0000256" key="3">
    <source>
        <dbReference type="ARBA" id="ARBA00023125"/>
    </source>
</evidence>
<proteinExistence type="inferred from homology"/>
<keyword evidence="4" id="KW-0804">Transcription</keyword>
<dbReference type="Gene3D" id="3.40.190.290">
    <property type="match status" value="1"/>
</dbReference>
<comment type="caution">
    <text evidence="6">The sequence shown here is derived from an EMBL/GenBank/DDBJ whole genome shotgun (WGS) entry which is preliminary data.</text>
</comment>